<name>A0ABP9A9T2_9FLAO</name>
<keyword evidence="1" id="KW-0812">Transmembrane</keyword>
<dbReference type="EMBL" id="BAABIP010000022">
    <property type="protein sequence ID" value="GAA4775957.1"/>
    <property type="molecule type" value="Genomic_DNA"/>
</dbReference>
<keyword evidence="1" id="KW-1133">Transmembrane helix</keyword>
<comment type="caution">
    <text evidence="2">The sequence shown here is derived from an EMBL/GenBank/DDBJ whole genome shotgun (WGS) entry which is preliminary data.</text>
</comment>
<proteinExistence type="predicted"/>
<accession>A0ABP9A9T2</accession>
<gene>
    <name evidence="2" type="ORF">GCM10023230_28720</name>
</gene>
<keyword evidence="1" id="KW-0472">Membrane</keyword>
<reference evidence="3" key="1">
    <citation type="journal article" date="2019" name="Int. J. Syst. Evol. Microbiol.">
        <title>The Global Catalogue of Microorganisms (GCM) 10K type strain sequencing project: providing services to taxonomists for standard genome sequencing and annotation.</title>
        <authorList>
            <consortium name="The Broad Institute Genomics Platform"/>
            <consortium name="The Broad Institute Genome Sequencing Center for Infectious Disease"/>
            <person name="Wu L."/>
            <person name="Ma J."/>
        </authorList>
    </citation>
    <scope>NUCLEOTIDE SEQUENCE [LARGE SCALE GENOMIC DNA]</scope>
    <source>
        <strain evidence="3">JCM 18198</strain>
    </source>
</reference>
<dbReference type="RefSeq" id="WP_264543174.1">
    <property type="nucleotide sequence ID" value="NZ_BAABIP010000022.1"/>
</dbReference>
<dbReference type="Proteomes" id="UP001500141">
    <property type="component" value="Unassembled WGS sequence"/>
</dbReference>
<evidence type="ECO:0000313" key="3">
    <source>
        <dbReference type="Proteomes" id="UP001500141"/>
    </source>
</evidence>
<feature type="transmembrane region" description="Helical" evidence="1">
    <location>
        <begin position="9"/>
        <end position="29"/>
    </location>
</feature>
<feature type="transmembrane region" description="Helical" evidence="1">
    <location>
        <begin position="41"/>
        <end position="61"/>
    </location>
</feature>
<sequence>MEVQKNHKVILNLGLSLAFVILGILLFNIKSEKKILDIPSNQLIGFFAILVNSVLSLKWLYKLIKNNR</sequence>
<organism evidence="2 3">
    <name type="scientific">Flavobacterium hankyongi</name>
    <dbReference type="NCBI Taxonomy" id="1176532"/>
    <lineage>
        <taxon>Bacteria</taxon>
        <taxon>Pseudomonadati</taxon>
        <taxon>Bacteroidota</taxon>
        <taxon>Flavobacteriia</taxon>
        <taxon>Flavobacteriales</taxon>
        <taxon>Flavobacteriaceae</taxon>
        <taxon>Flavobacterium</taxon>
    </lineage>
</organism>
<keyword evidence="3" id="KW-1185">Reference proteome</keyword>
<evidence type="ECO:0000256" key="1">
    <source>
        <dbReference type="SAM" id="Phobius"/>
    </source>
</evidence>
<protein>
    <submittedName>
        <fullName evidence="2">Uncharacterized protein</fullName>
    </submittedName>
</protein>
<evidence type="ECO:0000313" key="2">
    <source>
        <dbReference type="EMBL" id="GAA4775957.1"/>
    </source>
</evidence>